<feature type="active site" description="Charge relay system" evidence="5">
    <location>
        <position position="191"/>
    </location>
</feature>
<dbReference type="InterPro" id="IPR015500">
    <property type="entry name" value="Peptidase_S8_subtilisin-rel"/>
</dbReference>
<comment type="similarity">
    <text evidence="1 5">Belongs to the peptidase S8 family.</text>
</comment>
<evidence type="ECO:0000256" key="4">
    <source>
        <dbReference type="ARBA" id="ARBA00022825"/>
    </source>
</evidence>
<dbReference type="SUPFAM" id="SSF52743">
    <property type="entry name" value="Subtilisin-like"/>
    <property type="match status" value="1"/>
</dbReference>
<feature type="active site" description="Charge relay system" evidence="5">
    <location>
        <position position="394"/>
    </location>
</feature>
<dbReference type="InterPro" id="IPR023828">
    <property type="entry name" value="Peptidase_S8_Ser-AS"/>
</dbReference>
<accession>A0A853H5B0</accession>
<organism evidence="7 8">
    <name type="scientific">Pollutimonas harenae</name>
    <dbReference type="NCBI Taxonomy" id="657015"/>
    <lineage>
        <taxon>Bacteria</taxon>
        <taxon>Pseudomonadati</taxon>
        <taxon>Pseudomonadota</taxon>
        <taxon>Betaproteobacteria</taxon>
        <taxon>Burkholderiales</taxon>
        <taxon>Alcaligenaceae</taxon>
        <taxon>Pollutimonas</taxon>
    </lineage>
</organism>
<dbReference type="EMBL" id="JACCEV010000003">
    <property type="protein sequence ID" value="NYT86365.1"/>
    <property type="molecule type" value="Genomic_DNA"/>
</dbReference>
<feature type="domain" description="Peptidase S8/S53" evidence="6">
    <location>
        <begin position="182"/>
        <end position="440"/>
    </location>
</feature>
<evidence type="ECO:0000256" key="3">
    <source>
        <dbReference type="ARBA" id="ARBA00022801"/>
    </source>
</evidence>
<keyword evidence="2 5" id="KW-0645">Protease</keyword>
<dbReference type="Proteomes" id="UP000554144">
    <property type="component" value="Unassembled WGS sequence"/>
</dbReference>
<dbReference type="PROSITE" id="PS00137">
    <property type="entry name" value="SUBTILASE_HIS"/>
    <property type="match status" value="1"/>
</dbReference>
<name>A0A853H5B0_9BURK</name>
<evidence type="ECO:0000256" key="1">
    <source>
        <dbReference type="ARBA" id="ARBA00011073"/>
    </source>
</evidence>
<dbReference type="Gene3D" id="3.40.50.200">
    <property type="entry name" value="Peptidase S8/S53 domain"/>
    <property type="match status" value="1"/>
</dbReference>
<dbReference type="GO" id="GO:0006508">
    <property type="term" value="P:proteolysis"/>
    <property type="evidence" value="ECO:0007669"/>
    <property type="project" value="UniProtKB-KW"/>
</dbReference>
<dbReference type="OrthoDB" id="9790784at2"/>
<evidence type="ECO:0000256" key="5">
    <source>
        <dbReference type="PROSITE-ProRule" id="PRU01240"/>
    </source>
</evidence>
<dbReference type="PROSITE" id="PS51892">
    <property type="entry name" value="SUBTILASE"/>
    <property type="match status" value="1"/>
</dbReference>
<comment type="caution">
    <text evidence="7">The sequence shown here is derived from an EMBL/GenBank/DDBJ whole genome shotgun (WGS) entry which is preliminary data.</text>
</comment>
<protein>
    <submittedName>
        <fullName evidence="7">S8 family serine peptidase</fullName>
    </submittedName>
</protein>
<gene>
    <name evidence="7" type="ORF">H0A62_12185</name>
</gene>
<dbReference type="InterPro" id="IPR050131">
    <property type="entry name" value="Peptidase_S8_subtilisin-like"/>
</dbReference>
<dbReference type="CDD" id="cd07480">
    <property type="entry name" value="Peptidases_S8_12"/>
    <property type="match status" value="1"/>
</dbReference>
<keyword evidence="8" id="KW-1185">Reference proteome</keyword>
<dbReference type="InterPro" id="IPR036852">
    <property type="entry name" value="Peptidase_S8/S53_dom_sf"/>
</dbReference>
<dbReference type="InterPro" id="IPR022398">
    <property type="entry name" value="Peptidase_S8_His-AS"/>
</dbReference>
<dbReference type="AlphaFoldDB" id="A0A853H5B0"/>
<dbReference type="PROSITE" id="PS00138">
    <property type="entry name" value="SUBTILASE_SER"/>
    <property type="match status" value="1"/>
</dbReference>
<reference evidence="7 8" key="1">
    <citation type="submission" date="2020-07" db="EMBL/GenBank/DDBJ databases">
        <title>Taxonomic revisions and descriptions of new bacterial species based on genomic comparisons in the high-G+C-content subgroup of the family Alcaligenaceae.</title>
        <authorList>
            <person name="Szabo A."/>
            <person name="Felfoldi T."/>
        </authorList>
    </citation>
    <scope>NUCLEOTIDE SEQUENCE [LARGE SCALE GENOMIC DNA]</scope>
    <source>
        <strain evidence="7 8">DSM 25667</strain>
    </source>
</reference>
<dbReference type="PANTHER" id="PTHR43806:SF11">
    <property type="entry name" value="CEREVISIN-RELATED"/>
    <property type="match status" value="1"/>
</dbReference>
<evidence type="ECO:0000259" key="6">
    <source>
        <dbReference type="Pfam" id="PF00082"/>
    </source>
</evidence>
<dbReference type="PRINTS" id="PR00723">
    <property type="entry name" value="SUBTILISIN"/>
</dbReference>
<evidence type="ECO:0000256" key="2">
    <source>
        <dbReference type="ARBA" id="ARBA00022670"/>
    </source>
</evidence>
<evidence type="ECO:0000313" key="8">
    <source>
        <dbReference type="Proteomes" id="UP000554144"/>
    </source>
</evidence>
<dbReference type="RefSeq" id="WP_130040318.1">
    <property type="nucleotide sequence ID" value="NZ_JACCEV010000003.1"/>
</dbReference>
<proteinExistence type="inferred from homology"/>
<dbReference type="Pfam" id="PF00082">
    <property type="entry name" value="Peptidase_S8"/>
    <property type="match status" value="1"/>
</dbReference>
<dbReference type="InterPro" id="IPR000209">
    <property type="entry name" value="Peptidase_S8/S53_dom"/>
</dbReference>
<dbReference type="GO" id="GO:0004252">
    <property type="term" value="F:serine-type endopeptidase activity"/>
    <property type="evidence" value="ECO:0007669"/>
    <property type="project" value="UniProtKB-UniRule"/>
</dbReference>
<feature type="active site" description="Charge relay system" evidence="5">
    <location>
        <position position="223"/>
    </location>
</feature>
<sequence length="452" mass="46859">MPLNKHKVTGRYLVLLCEGRTQEGVTKLIDIAGLSLARAPSRRSKTGKSGVLTAQCAIVFNSIGVALIRCTLDKQPLLDRAMAESGGAILAIEPERRVYATGRRQVSVPTPVQPGSKSETIFGDALLQTYLKGYRDAVDDLAGRLGAVPRQPGEPRPGAAVDESLSTWGIQATKAVLSQYSGTGVRLAVLDTGLDLQHPDFSSHSITSRSFVDGQTVQDGNGHGTHCAGIACGPVQPSAAPRYGVASSVQLYVGKVLSDEGSGDDGGVLEGINWAVENQCQIISMSLGSPVQPGQGYSKVFEEAARRALKAGTVVIAAAGNDSQRDTLIAPVSHPANCPSIMAVAAIDKHMQIAPFSSGGLEGDGGQVDVAGPGVDILSSWPGPEHYRSLSGTSMATPFVAGVAALLAEADGGISGHVLLSRIVQSTLRLALPSRDVGAGLIQAPHEEKVAL</sequence>
<dbReference type="PANTHER" id="PTHR43806">
    <property type="entry name" value="PEPTIDASE S8"/>
    <property type="match status" value="1"/>
</dbReference>
<keyword evidence="3 5" id="KW-0378">Hydrolase</keyword>
<keyword evidence="4 5" id="KW-0720">Serine protease</keyword>
<evidence type="ECO:0000313" key="7">
    <source>
        <dbReference type="EMBL" id="NYT86365.1"/>
    </source>
</evidence>